<evidence type="ECO:0000256" key="8">
    <source>
        <dbReference type="SAM" id="MobiDB-lite"/>
    </source>
</evidence>
<accession>A0AAD4C6A1</accession>
<evidence type="ECO:0000256" key="7">
    <source>
        <dbReference type="ARBA" id="ARBA00029833"/>
    </source>
</evidence>
<dbReference type="GO" id="GO:0061651">
    <property type="term" value="F:Atg12 conjugating enzyme activity"/>
    <property type="evidence" value="ECO:0007669"/>
    <property type="project" value="TreeGrafter"/>
</dbReference>
<evidence type="ECO:0000256" key="5">
    <source>
        <dbReference type="ARBA" id="ARBA00022927"/>
    </source>
</evidence>
<evidence type="ECO:0000313" key="10">
    <source>
        <dbReference type="Proteomes" id="UP001194468"/>
    </source>
</evidence>
<name>A0AAD4C6A1_BOLED</name>
<evidence type="ECO:0000313" key="9">
    <source>
        <dbReference type="EMBL" id="KAF8450430.1"/>
    </source>
</evidence>
<gene>
    <name evidence="9" type="ORF">L210DRAFT_3469348</name>
</gene>
<dbReference type="GO" id="GO:0005829">
    <property type="term" value="C:cytosol"/>
    <property type="evidence" value="ECO:0007669"/>
    <property type="project" value="TreeGrafter"/>
</dbReference>
<evidence type="ECO:0000256" key="2">
    <source>
        <dbReference type="ARBA" id="ARBA00021099"/>
    </source>
</evidence>
<dbReference type="GO" id="GO:0015031">
    <property type="term" value="P:protein transport"/>
    <property type="evidence" value="ECO:0007669"/>
    <property type="project" value="UniProtKB-KW"/>
</dbReference>
<keyword evidence="4" id="KW-0833">Ubl conjugation pathway</keyword>
<keyword evidence="3" id="KW-0808">Transferase</keyword>
<keyword evidence="5" id="KW-0813">Transport</keyword>
<dbReference type="Gene3D" id="3.30.1460.50">
    <property type="match status" value="1"/>
</dbReference>
<protein>
    <recommendedName>
        <fullName evidence="2">Ubiquitin-like-conjugating enzyme ATG10</fullName>
    </recommendedName>
    <alternativeName>
        <fullName evidence="7">Autophagy-related protein 10</fullName>
    </alternativeName>
</protein>
<dbReference type="PANTHER" id="PTHR14957:SF1">
    <property type="entry name" value="UBIQUITIN-LIKE-CONJUGATING ENZYME ATG10"/>
    <property type="match status" value="1"/>
</dbReference>
<dbReference type="AlphaFoldDB" id="A0AAD4C6A1"/>
<comment type="similarity">
    <text evidence="1">Belongs to the ATG10 family.</text>
</comment>
<keyword evidence="5" id="KW-0653">Protein transport</keyword>
<dbReference type="InterPro" id="IPR007135">
    <property type="entry name" value="Atg3/Atg10"/>
</dbReference>
<dbReference type="EMBL" id="WHUW01000002">
    <property type="protein sequence ID" value="KAF8450430.1"/>
    <property type="molecule type" value="Genomic_DNA"/>
</dbReference>
<sequence>MHRTVPLQKPSVTGGDPLESADDPAAALPLPDHLTCHQSVAFSPTFQVPTFYFSVCDSTGSPLGLSDIMHTSLLRKHALDGMEATAFSIGDPASNFPLLSFGDHPSLGSQCWYLHPCETGPAIEEMLAAWSDARPQDSSQHVRWLEAWFLVLSCVVDLGL</sequence>
<dbReference type="GO" id="GO:0000045">
    <property type="term" value="P:autophagosome assembly"/>
    <property type="evidence" value="ECO:0007669"/>
    <property type="project" value="TreeGrafter"/>
</dbReference>
<dbReference type="GO" id="GO:0000422">
    <property type="term" value="P:autophagy of mitochondrion"/>
    <property type="evidence" value="ECO:0007669"/>
    <property type="project" value="TreeGrafter"/>
</dbReference>
<proteinExistence type="inferred from homology"/>
<comment type="caution">
    <text evidence="9">The sequence shown here is derived from an EMBL/GenBank/DDBJ whole genome shotgun (WGS) entry which is preliminary data.</text>
</comment>
<evidence type="ECO:0000256" key="6">
    <source>
        <dbReference type="ARBA" id="ARBA00023006"/>
    </source>
</evidence>
<reference evidence="9" key="2">
    <citation type="journal article" date="2020" name="Nat. Commun.">
        <title>Large-scale genome sequencing of mycorrhizal fungi provides insights into the early evolution of symbiotic traits.</title>
        <authorList>
            <person name="Miyauchi S."/>
            <person name="Kiss E."/>
            <person name="Kuo A."/>
            <person name="Drula E."/>
            <person name="Kohler A."/>
            <person name="Sanchez-Garcia M."/>
            <person name="Morin E."/>
            <person name="Andreopoulos B."/>
            <person name="Barry K.W."/>
            <person name="Bonito G."/>
            <person name="Buee M."/>
            <person name="Carver A."/>
            <person name="Chen C."/>
            <person name="Cichocki N."/>
            <person name="Clum A."/>
            <person name="Culley D."/>
            <person name="Crous P.W."/>
            <person name="Fauchery L."/>
            <person name="Girlanda M."/>
            <person name="Hayes R.D."/>
            <person name="Keri Z."/>
            <person name="LaButti K."/>
            <person name="Lipzen A."/>
            <person name="Lombard V."/>
            <person name="Magnuson J."/>
            <person name="Maillard F."/>
            <person name="Murat C."/>
            <person name="Nolan M."/>
            <person name="Ohm R.A."/>
            <person name="Pangilinan J."/>
            <person name="Pereira M.F."/>
            <person name="Perotto S."/>
            <person name="Peter M."/>
            <person name="Pfister S."/>
            <person name="Riley R."/>
            <person name="Sitrit Y."/>
            <person name="Stielow J.B."/>
            <person name="Szollosi G."/>
            <person name="Zifcakova L."/>
            <person name="Stursova M."/>
            <person name="Spatafora J.W."/>
            <person name="Tedersoo L."/>
            <person name="Vaario L.M."/>
            <person name="Yamada A."/>
            <person name="Yan M."/>
            <person name="Wang P."/>
            <person name="Xu J."/>
            <person name="Bruns T."/>
            <person name="Baldrian P."/>
            <person name="Vilgalys R."/>
            <person name="Dunand C."/>
            <person name="Henrissat B."/>
            <person name="Grigoriev I.V."/>
            <person name="Hibbett D."/>
            <person name="Nagy L.G."/>
            <person name="Martin F.M."/>
        </authorList>
    </citation>
    <scope>NUCLEOTIDE SEQUENCE</scope>
    <source>
        <strain evidence="9">BED1</strain>
    </source>
</reference>
<evidence type="ECO:0000256" key="4">
    <source>
        <dbReference type="ARBA" id="ARBA00022786"/>
    </source>
</evidence>
<keyword evidence="10" id="KW-1185">Reference proteome</keyword>
<evidence type="ECO:0000256" key="3">
    <source>
        <dbReference type="ARBA" id="ARBA00022679"/>
    </source>
</evidence>
<dbReference type="Proteomes" id="UP001194468">
    <property type="component" value="Unassembled WGS sequence"/>
</dbReference>
<dbReference type="PANTHER" id="PTHR14957">
    <property type="entry name" value="UBIQUITIN-LIKE-CONJUGATING ENZYME ATG10"/>
    <property type="match status" value="1"/>
</dbReference>
<reference evidence="9" key="1">
    <citation type="submission" date="2019-10" db="EMBL/GenBank/DDBJ databases">
        <authorList>
            <consortium name="DOE Joint Genome Institute"/>
            <person name="Kuo A."/>
            <person name="Miyauchi S."/>
            <person name="Kiss E."/>
            <person name="Drula E."/>
            <person name="Kohler A."/>
            <person name="Sanchez-Garcia M."/>
            <person name="Andreopoulos B."/>
            <person name="Barry K.W."/>
            <person name="Bonito G."/>
            <person name="Buee M."/>
            <person name="Carver A."/>
            <person name="Chen C."/>
            <person name="Cichocki N."/>
            <person name="Clum A."/>
            <person name="Culley D."/>
            <person name="Crous P.W."/>
            <person name="Fauchery L."/>
            <person name="Girlanda M."/>
            <person name="Hayes R."/>
            <person name="Keri Z."/>
            <person name="LaButti K."/>
            <person name="Lipzen A."/>
            <person name="Lombard V."/>
            <person name="Magnuson J."/>
            <person name="Maillard F."/>
            <person name="Morin E."/>
            <person name="Murat C."/>
            <person name="Nolan M."/>
            <person name="Ohm R."/>
            <person name="Pangilinan J."/>
            <person name="Pereira M."/>
            <person name="Perotto S."/>
            <person name="Peter M."/>
            <person name="Riley R."/>
            <person name="Sitrit Y."/>
            <person name="Stielow B."/>
            <person name="Szollosi G."/>
            <person name="Zifcakova L."/>
            <person name="Stursova M."/>
            <person name="Spatafora J.W."/>
            <person name="Tedersoo L."/>
            <person name="Vaario L.-M."/>
            <person name="Yamada A."/>
            <person name="Yan M."/>
            <person name="Wang P."/>
            <person name="Xu J."/>
            <person name="Bruns T."/>
            <person name="Baldrian P."/>
            <person name="Vilgalys R."/>
            <person name="Henrissat B."/>
            <person name="Grigoriev I.V."/>
            <person name="Hibbett D."/>
            <person name="Nagy L.G."/>
            <person name="Martin F.M."/>
        </authorList>
    </citation>
    <scope>NUCLEOTIDE SEQUENCE</scope>
    <source>
        <strain evidence="9">BED1</strain>
    </source>
</reference>
<evidence type="ECO:0000256" key="1">
    <source>
        <dbReference type="ARBA" id="ARBA00005696"/>
    </source>
</evidence>
<dbReference type="GO" id="GO:0032446">
    <property type="term" value="P:protein modification by small protein conjugation"/>
    <property type="evidence" value="ECO:0007669"/>
    <property type="project" value="TreeGrafter"/>
</dbReference>
<keyword evidence="6" id="KW-0072">Autophagy</keyword>
<organism evidence="9 10">
    <name type="scientific">Boletus edulis BED1</name>
    <dbReference type="NCBI Taxonomy" id="1328754"/>
    <lineage>
        <taxon>Eukaryota</taxon>
        <taxon>Fungi</taxon>
        <taxon>Dikarya</taxon>
        <taxon>Basidiomycota</taxon>
        <taxon>Agaricomycotina</taxon>
        <taxon>Agaricomycetes</taxon>
        <taxon>Agaricomycetidae</taxon>
        <taxon>Boletales</taxon>
        <taxon>Boletineae</taxon>
        <taxon>Boletaceae</taxon>
        <taxon>Boletoideae</taxon>
        <taxon>Boletus</taxon>
    </lineage>
</organism>
<dbReference type="Pfam" id="PF03987">
    <property type="entry name" value="Autophagy_act_C"/>
    <property type="match status" value="1"/>
</dbReference>
<feature type="region of interest" description="Disordered" evidence="8">
    <location>
        <begin position="1"/>
        <end position="24"/>
    </location>
</feature>